<keyword evidence="8" id="KW-0963">Cytoplasm</keyword>
<dbReference type="GO" id="GO:0000287">
    <property type="term" value="F:magnesium ion binding"/>
    <property type="evidence" value="ECO:0007669"/>
    <property type="project" value="UniProtKB-UniRule"/>
</dbReference>
<dbReference type="Gene3D" id="3.40.1390.10">
    <property type="entry name" value="MurE/MurF, N-terminal domain"/>
    <property type="match status" value="2"/>
</dbReference>
<dbReference type="NCBIfam" id="TIGR01143">
    <property type="entry name" value="murF"/>
    <property type="match status" value="1"/>
</dbReference>
<dbReference type="RefSeq" id="WP_012509509.1">
    <property type="nucleotide sequence ID" value="NC_011060.1"/>
</dbReference>
<comment type="caution">
    <text evidence="7">Lacks conserved residue(s) required for the propagation of feature annotation.</text>
</comment>
<feature type="domain" description="Mur ligase central" evidence="13">
    <location>
        <begin position="123"/>
        <end position="331"/>
    </location>
</feature>
<dbReference type="PANTHER" id="PTHR23135:SF4">
    <property type="entry name" value="UDP-N-ACETYLMURAMOYL-L-ALANYL-D-GLUTAMATE--2,6-DIAMINOPIMELATE LIGASE MURE HOMOLOG, CHLOROPLASTIC"/>
    <property type="match status" value="1"/>
</dbReference>
<dbReference type="GO" id="GO:0008766">
    <property type="term" value="F:UDP-N-acetylmuramoylalanyl-D-glutamyl-2,6-diaminopimelate-D-alanyl-D-alanine ligase activity"/>
    <property type="evidence" value="ECO:0007669"/>
    <property type="project" value="RHEA"/>
</dbReference>
<comment type="pathway">
    <text evidence="8 9">Cell wall biogenesis; peptidoglycan biosynthesis.</text>
</comment>
<feature type="binding site" evidence="7">
    <location>
        <begin position="430"/>
        <end position="433"/>
    </location>
    <ligand>
        <name>meso-2,6-diaminopimelate</name>
        <dbReference type="ChEBI" id="CHEBI:57791"/>
    </ligand>
</feature>
<feature type="short sequence motif" description="Meso-diaminopimelate recognition motif" evidence="7">
    <location>
        <begin position="430"/>
        <end position="433"/>
    </location>
</feature>
<keyword evidence="5 8" id="KW-0131">Cell cycle</keyword>
<dbReference type="PANTHER" id="PTHR23135">
    <property type="entry name" value="MUR LIGASE FAMILY MEMBER"/>
    <property type="match status" value="1"/>
</dbReference>
<dbReference type="Gene3D" id="3.40.1190.10">
    <property type="entry name" value="Mur-like, catalytic domain"/>
    <property type="match status" value="2"/>
</dbReference>
<dbReference type="GO" id="GO:0071555">
    <property type="term" value="P:cell wall organization"/>
    <property type="evidence" value="ECO:0007669"/>
    <property type="project" value="UniProtKB-KW"/>
</dbReference>
<feature type="binding site" evidence="7">
    <location>
        <position position="484"/>
    </location>
    <ligand>
        <name>meso-2,6-diaminopimelate</name>
        <dbReference type="ChEBI" id="CHEBI:57791"/>
    </ligand>
</feature>
<evidence type="ECO:0000256" key="10">
    <source>
        <dbReference type="RuleBase" id="RU004136"/>
    </source>
</evidence>
<dbReference type="InterPro" id="IPR005863">
    <property type="entry name" value="UDP-N-AcMur_synth"/>
</dbReference>
<dbReference type="GO" id="GO:0051301">
    <property type="term" value="P:cell division"/>
    <property type="evidence" value="ECO:0007669"/>
    <property type="project" value="UniProtKB-KW"/>
</dbReference>
<dbReference type="GO" id="GO:0047480">
    <property type="term" value="F:UDP-N-acetylmuramoyl-tripeptide-D-alanyl-D-alanine ligase activity"/>
    <property type="evidence" value="ECO:0007669"/>
    <property type="project" value="UniProtKB-UniRule"/>
</dbReference>
<dbReference type="EC" id="6.3.2.10" evidence="8"/>
<dbReference type="GO" id="GO:0005737">
    <property type="term" value="C:cytoplasm"/>
    <property type="evidence" value="ECO:0007669"/>
    <property type="project" value="UniProtKB-SubCell"/>
</dbReference>
<dbReference type="InterPro" id="IPR005761">
    <property type="entry name" value="UDP-N-AcMur-Glu-dNH2Pim_ligase"/>
</dbReference>
<dbReference type="Gene3D" id="3.90.190.20">
    <property type="entry name" value="Mur ligase, C-terminal domain"/>
    <property type="match status" value="2"/>
</dbReference>
<dbReference type="UniPathway" id="UPA00219"/>
<comment type="catalytic activity">
    <reaction evidence="7">
        <text>UDP-N-acetyl-alpha-D-muramoyl-L-alanyl-D-glutamate + meso-2,6-diaminopimelate + ATP = UDP-N-acetyl-alpha-D-muramoyl-L-alanyl-gamma-D-glutamyl-meso-2,6-diaminopimelate + ADP + phosphate + H(+)</text>
        <dbReference type="Rhea" id="RHEA:23676"/>
        <dbReference type="ChEBI" id="CHEBI:15378"/>
        <dbReference type="ChEBI" id="CHEBI:30616"/>
        <dbReference type="ChEBI" id="CHEBI:43474"/>
        <dbReference type="ChEBI" id="CHEBI:57791"/>
        <dbReference type="ChEBI" id="CHEBI:83900"/>
        <dbReference type="ChEBI" id="CHEBI:83905"/>
        <dbReference type="ChEBI" id="CHEBI:456216"/>
        <dbReference type="EC" id="6.3.2.13"/>
    </reaction>
</comment>
<feature type="binding site" evidence="7">
    <location>
        <begin position="167"/>
        <end position="168"/>
    </location>
    <ligand>
        <name>UDP-N-acetyl-alpha-D-muramoyl-L-alanyl-D-glutamate</name>
        <dbReference type="ChEBI" id="CHEBI:83900"/>
    </ligand>
</feature>
<keyword evidence="2 8" id="KW-0132">Cell division</keyword>
<dbReference type="Pfam" id="PF01225">
    <property type="entry name" value="Mur_ligase"/>
    <property type="match status" value="2"/>
</dbReference>
<keyword evidence="3 8" id="KW-0133">Cell shape</keyword>
<dbReference type="AlphaFoldDB" id="B4SHE8"/>
<comment type="catalytic activity">
    <reaction evidence="8 10">
        <text>D-alanyl-D-alanine + UDP-N-acetyl-alpha-D-muramoyl-L-alanyl-gamma-D-glutamyl-meso-2,6-diaminopimelate + ATP = UDP-N-acetyl-alpha-D-muramoyl-L-alanyl-gamma-D-glutamyl-meso-2,6-diaminopimeloyl-D-alanyl-D-alanine + ADP + phosphate + H(+)</text>
        <dbReference type="Rhea" id="RHEA:28374"/>
        <dbReference type="ChEBI" id="CHEBI:15378"/>
        <dbReference type="ChEBI" id="CHEBI:30616"/>
        <dbReference type="ChEBI" id="CHEBI:43474"/>
        <dbReference type="ChEBI" id="CHEBI:57822"/>
        <dbReference type="ChEBI" id="CHEBI:61386"/>
        <dbReference type="ChEBI" id="CHEBI:83905"/>
        <dbReference type="ChEBI" id="CHEBI:456216"/>
        <dbReference type="EC" id="6.3.2.10"/>
    </reaction>
</comment>
<protein>
    <recommendedName>
        <fullName evidence="7 8">Multifunctional fusion protein</fullName>
    </recommendedName>
    <domain>
        <recommendedName>
            <fullName evidence="7">UDP-N-acetylmuramoyl-L-alanyl-D-glutamate--2,6-diaminopimelate ligase</fullName>
            <ecNumber evidence="7">6.3.2.13</ecNumber>
        </recommendedName>
        <alternativeName>
            <fullName evidence="7">Meso-A2pm-adding enzyme</fullName>
        </alternativeName>
        <alternativeName>
            <fullName evidence="7">Meso-diaminopimelate-adding enzyme</fullName>
        </alternativeName>
        <alternativeName>
            <fullName evidence="7">UDP-MurNAc-L-Ala-D-Glu:meso-diaminopimelate ligase</fullName>
        </alternativeName>
        <alternativeName>
            <fullName evidence="7">UDP-MurNAc-tripeptide synthetase</fullName>
        </alternativeName>
        <alternativeName>
            <fullName evidence="7">UDP-N-acetylmuramyl-tripeptide synthetase</fullName>
        </alternativeName>
    </domain>
    <domain>
        <recommendedName>
            <fullName evidence="8">UDP-N-acetylmuramoyl-tripeptide--D-alanyl-D-alanine ligase</fullName>
            <ecNumber evidence="8">6.3.2.10</ecNumber>
        </recommendedName>
        <alternativeName>
            <fullName evidence="8">D-alanyl-D-alanine-adding enzyme</fullName>
        </alternativeName>
    </domain>
</protein>
<dbReference type="NCBIfam" id="NF001124">
    <property type="entry name" value="PRK00139.1-2"/>
    <property type="match status" value="1"/>
</dbReference>
<keyword evidence="15" id="KW-1185">Reference proteome</keyword>
<dbReference type="STRING" id="324925.Ppha_2898"/>
<feature type="domain" description="Mur ligase N-terminal catalytic" evidence="11">
    <location>
        <begin position="563"/>
        <end position="605"/>
    </location>
</feature>
<dbReference type="HAMAP" id="MF_00208">
    <property type="entry name" value="MurE"/>
    <property type="match status" value="1"/>
</dbReference>
<dbReference type="NCBIfam" id="NF008896">
    <property type="entry name" value="PRK11929.1"/>
    <property type="match status" value="1"/>
</dbReference>
<dbReference type="SUPFAM" id="SSF63418">
    <property type="entry name" value="MurE/MurF N-terminal domain"/>
    <property type="match status" value="2"/>
</dbReference>
<dbReference type="GO" id="GO:0008765">
    <property type="term" value="F:UDP-N-acetylmuramoylalanyl-D-glutamate-2,6-diaminopimelate ligase activity"/>
    <property type="evidence" value="ECO:0007669"/>
    <property type="project" value="UniProtKB-UniRule"/>
</dbReference>
<evidence type="ECO:0000256" key="1">
    <source>
        <dbReference type="ARBA" id="ARBA00005898"/>
    </source>
</evidence>
<dbReference type="InterPro" id="IPR013221">
    <property type="entry name" value="Mur_ligase_cen"/>
</dbReference>
<proteinExistence type="inferred from homology"/>
<dbReference type="eggNOG" id="COG0769">
    <property type="taxonomic scope" value="Bacteria"/>
</dbReference>
<feature type="domain" description="Mur ligase C-terminal" evidence="12">
    <location>
        <begin position="354"/>
        <end position="482"/>
    </location>
</feature>
<sequence length="1005" mass="108563">MTVSSDGSNLQEVQLEELLKEISSLELLGKAGFGGAISMVTSDSREVLPGSLFVAIKGYATDGGRFIRSAVERGAAAVICEEFPSDPALPCLYIKVADARKALAEAARIFYGKASDQLLIIGVTGTNGKTTTAKLITAMLNANGISAGYIGTNMCRIGELEIPLDRTTPEAHGLHALFRQMLEAGCKAAVMEVSSHALVLQRVYGIRFHAALFTNLTQEHLDFHETMHDYAEAKQQLFDQLSPDGFAVLNIDDPYAEQMAARVADDKIYCCTMQRGLQPALSCSRLFAADLLQGTLASSTIVLHFPDESVEMQVKLPGNFNVMNVLEAAAIGTGMALSAKEICNALSAVSTVEGRMERVGESRQGWMAFVDYAHTPDALFKALDALHGLKEDASRLIVVFGCGGNRDKEKRSEMGRIASEIADEVIITSDNPRDEDPEEILDAIERGITGVHYLRISDRAEAIRRAVLMLKAGDLLLVAGKGHEKYQEIAGHKYFFSDQAIIKTAMQENVSGYPEKERVQLNRKGVLTIDDFRKVGEVVEAGRGHGDSLPPSQPPQEMVSPVVVIDSREVRGGELFIALKGENADGHCFIGTVFEKGASWAMVSRQWYEEQGSVDPPPGKGFIVTDDTVAGLQQLATIYRHQFSIPVLAIGGSNGKTTTKEMVASVLGTGFRVHMSEGNRNNHLGVPLTLLQLRGDTDIAVVEMGINHPGEMVLLAAIGSPTHALLTNIGHEHLEFLVDLDGVEAAEIPLFDYLRQSGGIAFVNMDDPRISAAASGMAGSVPYGMATRSEHSCWARDISVNSAGALSFLLCSIAGSEPVTLNFTGKHNVMNAIAAATVGHYFGLSLCQIREGLERLTPAPGWKRLEVLDACGVRILNDTYNANSDSMRKAIDALCDLPGAGKRVAVLGDMLELGLAGEVEHQAIGNYLQQSSVDLLFTFGESARLFGRAVPERYRGHFESREALLEALRTVLQEGDIVLFKGSRGMKLEQVVDALINAKTITGRE</sequence>
<keyword evidence="8" id="KW-0547">Nucleotide-binding</keyword>
<comment type="function">
    <text evidence="7">Catalyzes the addition of meso-diaminopimelic acid to the nucleotide precursor UDP-N-acetylmuramoyl-L-alanyl-D-glutamate (UMAG) in the biosynthesis of bacterial cell-wall peptidoglycan.</text>
</comment>
<dbReference type="HOGENOM" id="CLU_011092_1_0_10"/>
<comment type="function">
    <text evidence="8 10">Involved in cell wall formation. Catalyzes the final step in the synthesis of UDP-N-acetylmuramoyl-pentapeptide, the precursor of murein.</text>
</comment>
<feature type="domain" description="Mur ligase central" evidence="13">
    <location>
        <begin position="650"/>
        <end position="838"/>
    </location>
</feature>
<feature type="binding site" evidence="7">
    <location>
        <position position="44"/>
    </location>
    <ligand>
        <name>UDP-N-acetyl-alpha-D-muramoyl-L-alanyl-D-glutamate</name>
        <dbReference type="ChEBI" id="CHEBI:83900"/>
    </ligand>
</feature>
<reference evidence="14 15" key="1">
    <citation type="submission" date="2008-06" db="EMBL/GenBank/DDBJ databases">
        <title>Complete sequence of Pelodictyon phaeoclathratiforme BU-1.</title>
        <authorList>
            <consortium name="US DOE Joint Genome Institute"/>
            <person name="Lucas S."/>
            <person name="Copeland A."/>
            <person name="Lapidus A."/>
            <person name="Glavina del Rio T."/>
            <person name="Dalin E."/>
            <person name="Tice H."/>
            <person name="Bruce D."/>
            <person name="Goodwin L."/>
            <person name="Pitluck S."/>
            <person name="Schmutz J."/>
            <person name="Larimer F."/>
            <person name="Land M."/>
            <person name="Hauser L."/>
            <person name="Kyrpides N."/>
            <person name="Mikhailova N."/>
            <person name="Liu Z."/>
            <person name="Li T."/>
            <person name="Zhao F."/>
            <person name="Overmann J."/>
            <person name="Bryant D.A."/>
            <person name="Richardson P."/>
        </authorList>
    </citation>
    <scope>NUCLEOTIDE SEQUENCE [LARGE SCALE GENOMIC DNA]</scope>
    <source>
        <strain evidence="15">DSM 5477 / BU-1</strain>
    </source>
</reference>
<evidence type="ECO:0000256" key="5">
    <source>
        <dbReference type="ARBA" id="ARBA00023306"/>
    </source>
</evidence>
<evidence type="ECO:0000256" key="3">
    <source>
        <dbReference type="ARBA" id="ARBA00022960"/>
    </source>
</evidence>
<dbReference type="InterPro" id="IPR000713">
    <property type="entry name" value="Mur_ligase_N"/>
</dbReference>
<dbReference type="SUPFAM" id="SSF53244">
    <property type="entry name" value="MurD-like peptide ligases, peptide-binding domain"/>
    <property type="match status" value="2"/>
</dbReference>
<dbReference type="KEGG" id="pph:Ppha_2898"/>
<feature type="binding site" evidence="7">
    <location>
        <position position="194"/>
    </location>
    <ligand>
        <name>UDP-N-acetyl-alpha-D-muramoyl-L-alanyl-D-glutamate</name>
        <dbReference type="ChEBI" id="CHEBI:83900"/>
    </ligand>
</feature>
<comment type="cofactor">
    <cofactor evidence="7">
        <name>Mg(2+)</name>
        <dbReference type="ChEBI" id="CHEBI:18420"/>
    </cofactor>
</comment>
<name>B4SHE8_PELPB</name>
<dbReference type="SUPFAM" id="SSF53623">
    <property type="entry name" value="MurD-like peptide ligases, catalytic domain"/>
    <property type="match status" value="2"/>
</dbReference>
<evidence type="ECO:0000313" key="14">
    <source>
        <dbReference type="EMBL" id="ACF45041.1"/>
    </source>
</evidence>
<evidence type="ECO:0000256" key="8">
    <source>
        <dbReference type="HAMAP-Rule" id="MF_02019"/>
    </source>
</evidence>
<comment type="PTM">
    <text evidence="7">Carboxylation is probably crucial for Mg(2+) binding and, consequently, for the gamma-phosphate positioning of ATP.</text>
</comment>
<evidence type="ECO:0000256" key="2">
    <source>
        <dbReference type="ARBA" id="ARBA00022618"/>
    </source>
</evidence>
<keyword evidence="7" id="KW-0460">Magnesium</keyword>
<dbReference type="InterPro" id="IPR036615">
    <property type="entry name" value="Mur_ligase_C_dom_sf"/>
</dbReference>
<feature type="modified residue" description="N6-carboxylysine" evidence="7">
    <location>
        <position position="234"/>
    </location>
</feature>
<evidence type="ECO:0000259" key="13">
    <source>
        <dbReference type="Pfam" id="PF08245"/>
    </source>
</evidence>
<feature type="binding site" evidence="7">
    <location>
        <position position="202"/>
    </location>
    <ligand>
        <name>UDP-N-acetyl-alpha-D-muramoyl-L-alanyl-D-glutamate</name>
        <dbReference type="ChEBI" id="CHEBI:83900"/>
    </ligand>
</feature>
<dbReference type="NCBIfam" id="TIGR01085">
    <property type="entry name" value="murE"/>
    <property type="match status" value="1"/>
</dbReference>
<organism evidence="14 15">
    <name type="scientific">Pelodictyon phaeoclathratiforme (strain DSM 5477 / BU-1)</name>
    <dbReference type="NCBI Taxonomy" id="324925"/>
    <lineage>
        <taxon>Bacteria</taxon>
        <taxon>Pseudomonadati</taxon>
        <taxon>Chlorobiota</taxon>
        <taxon>Chlorobiia</taxon>
        <taxon>Chlorobiales</taxon>
        <taxon>Chlorobiaceae</taxon>
        <taxon>Chlorobium/Pelodictyon group</taxon>
        <taxon>Pelodictyon</taxon>
    </lineage>
</organism>
<feature type="binding site" evidence="7">
    <location>
        <position position="406"/>
    </location>
    <ligand>
        <name>meso-2,6-diaminopimelate</name>
        <dbReference type="ChEBI" id="CHEBI:57791"/>
    </ligand>
</feature>
<dbReference type="eggNOG" id="COG0770">
    <property type="taxonomic scope" value="Bacteria"/>
</dbReference>
<keyword evidence="6 8" id="KW-0961">Cell wall biogenesis/degradation</keyword>
<dbReference type="InterPro" id="IPR004101">
    <property type="entry name" value="Mur_ligase_C"/>
</dbReference>
<keyword evidence="8" id="KW-0436">Ligase</keyword>
<dbReference type="GO" id="GO:0008360">
    <property type="term" value="P:regulation of cell shape"/>
    <property type="evidence" value="ECO:0007669"/>
    <property type="project" value="UniProtKB-KW"/>
</dbReference>
<dbReference type="HAMAP" id="MF_02019">
    <property type="entry name" value="MurF"/>
    <property type="match status" value="1"/>
</dbReference>
<keyword evidence="4 8" id="KW-0573">Peptidoglycan synthesis</keyword>
<comment type="similarity">
    <text evidence="8">Belongs to the MurCDEF family. MurF subfamily.</text>
</comment>
<dbReference type="EMBL" id="CP001110">
    <property type="protein sequence ID" value="ACF45041.1"/>
    <property type="molecule type" value="Genomic_DNA"/>
</dbReference>
<dbReference type="InterPro" id="IPR035911">
    <property type="entry name" value="MurE/MurF_N"/>
</dbReference>
<dbReference type="InterPro" id="IPR036565">
    <property type="entry name" value="Mur-like_cat_sf"/>
</dbReference>
<feature type="binding site" evidence="7">
    <location>
        <begin position="125"/>
        <end position="131"/>
    </location>
    <ligand>
        <name>ATP</name>
        <dbReference type="ChEBI" id="CHEBI:30616"/>
    </ligand>
</feature>
<evidence type="ECO:0000256" key="4">
    <source>
        <dbReference type="ARBA" id="ARBA00022984"/>
    </source>
</evidence>
<dbReference type="NCBIfam" id="NF001126">
    <property type="entry name" value="PRK00139.1-4"/>
    <property type="match status" value="1"/>
</dbReference>
<evidence type="ECO:0000259" key="12">
    <source>
        <dbReference type="Pfam" id="PF02875"/>
    </source>
</evidence>
<evidence type="ECO:0000259" key="11">
    <source>
        <dbReference type="Pfam" id="PF01225"/>
    </source>
</evidence>
<evidence type="ECO:0000313" key="15">
    <source>
        <dbReference type="Proteomes" id="UP000002724"/>
    </source>
</evidence>
<feature type="domain" description="Mur ligase N-terminal catalytic" evidence="11">
    <location>
        <begin position="37"/>
        <end position="111"/>
    </location>
</feature>
<evidence type="ECO:0000256" key="6">
    <source>
        <dbReference type="ARBA" id="ARBA00023316"/>
    </source>
</evidence>
<dbReference type="GO" id="GO:0009252">
    <property type="term" value="P:peptidoglycan biosynthetic process"/>
    <property type="evidence" value="ECO:0007669"/>
    <property type="project" value="UniProtKB-UniRule"/>
</dbReference>
<gene>
    <name evidence="8" type="primary">murF</name>
    <name evidence="7" type="synonym">murE</name>
    <name evidence="14" type="ordered locus">Ppha_2898</name>
</gene>
<accession>B4SHE8</accession>
<feature type="domain" description="Mur ligase C-terminal" evidence="12">
    <location>
        <begin position="864"/>
        <end position="984"/>
    </location>
</feature>
<evidence type="ECO:0000256" key="9">
    <source>
        <dbReference type="RuleBase" id="RU004135"/>
    </source>
</evidence>
<feature type="binding site" evidence="8">
    <location>
        <begin position="652"/>
        <end position="658"/>
    </location>
    <ligand>
        <name>ATP</name>
        <dbReference type="ChEBI" id="CHEBI:30616"/>
    </ligand>
</feature>
<dbReference type="EC" id="6.3.2.13" evidence="7"/>
<comment type="subcellular location">
    <subcellularLocation>
        <location evidence="8 9">Cytoplasm</location>
    </subcellularLocation>
</comment>
<dbReference type="Pfam" id="PF08245">
    <property type="entry name" value="Mur_ligase_M"/>
    <property type="match status" value="2"/>
</dbReference>
<keyword evidence="8" id="KW-0067">ATP-binding</keyword>
<dbReference type="Pfam" id="PF02875">
    <property type="entry name" value="Mur_ligase_C"/>
    <property type="match status" value="2"/>
</dbReference>
<dbReference type="Proteomes" id="UP000002724">
    <property type="component" value="Chromosome"/>
</dbReference>
<evidence type="ECO:0000256" key="7">
    <source>
        <dbReference type="HAMAP-Rule" id="MF_00208"/>
    </source>
</evidence>
<comment type="similarity">
    <text evidence="1 7">Belongs to the MurCDEF family. MurE subfamily.</text>
</comment>
<dbReference type="OrthoDB" id="9801978at2"/>
<dbReference type="GO" id="GO:0005524">
    <property type="term" value="F:ATP binding"/>
    <property type="evidence" value="ECO:0007669"/>
    <property type="project" value="UniProtKB-UniRule"/>
</dbReference>
<feature type="binding site" evidence="7">
    <location>
        <position position="480"/>
    </location>
    <ligand>
        <name>meso-2,6-diaminopimelate</name>
        <dbReference type="ChEBI" id="CHEBI:57791"/>
    </ligand>
</feature>